<reference evidence="2 3" key="1">
    <citation type="journal article" date="2013" name="Genome Biol.">
        <title>Genome of Acanthamoeba castellanii highlights extensive lateral gene transfer and early evolution of tyrosine kinase signaling.</title>
        <authorList>
            <person name="Clarke M."/>
            <person name="Lohan A.J."/>
            <person name="Liu B."/>
            <person name="Lagkouvardos I."/>
            <person name="Roy S."/>
            <person name="Zafar N."/>
            <person name="Bertelli C."/>
            <person name="Schilde C."/>
            <person name="Kianianmomeni A."/>
            <person name="Burglin T.R."/>
            <person name="Frech C."/>
            <person name="Turcotte B."/>
            <person name="Kopec K.O."/>
            <person name="Synnott J.M."/>
            <person name="Choo C."/>
            <person name="Paponov I."/>
            <person name="Finkler A."/>
            <person name="Soon Heng Tan C."/>
            <person name="Hutchins A.P."/>
            <person name="Weinmeier T."/>
            <person name="Rattei T."/>
            <person name="Chu J.S."/>
            <person name="Gimenez G."/>
            <person name="Irimia M."/>
            <person name="Rigden D.J."/>
            <person name="Fitzpatrick D.A."/>
            <person name="Lorenzo-Morales J."/>
            <person name="Bateman A."/>
            <person name="Chiu C.H."/>
            <person name="Tang P."/>
            <person name="Hegemann P."/>
            <person name="Fromm H."/>
            <person name="Raoult D."/>
            <person name="Greub G."/>
            <person name="Miranda-Saavedra D."/>
            <person name="Chen N."/>
            <person name="Nash P."/>
            <person name="Ginger M.L."/>
            <person name="Horn M."/>
            <person name="Schaap P."/>
            <person name="Caler L."/>
            <person name="Loftus B."/>
        </authorList>
    </citation>
    <scope>NUCLEOTIDE SEQUENCE [LARGE SCALE GENOMIC DNA]</scope>
    <source>
        <strain evidence="2 3">Neff</strain>
    </source>
</reference>
<name>L8HJS0_ACACF</name>
<dbReference type="GeneID" id="14925632"/>
<accession>L8HJS0</accession>
<dbReference type="EMBL" id="KB007811">
    <property type="protein sequence ID" value="ELR24611.1"/>
    <property type="molecule type" value="Genomic_DNA"/>
</dbReference>
<evidence type="ECO:0000313" key="2">
    <source>
        <dbReference type="EMBL" id="ELR24611.1"/>
    </source>
</evidence>
<feature type="compositionally biased region" description="Low complexity" evidence="1">
    <location>
        <begin position="47"/>
        <end position="56"/>
    </location>
</feature>
<evidence type="ECO:0000256" key="1">
    <source>
        <dbReference type="SAM" id="MobiDB-lite"/>
    </source>
</evidence>
<feature type="compositionally biased region" description="Acidic residues" evidence="1">
    <location>
        <begin position="9"/>
        <end position="24"/>
    </location>
</feature>
<protein>
    <submittedName>
        <fullName evidence="2">Uncharacterized protein</fullName>
    </submittedName>
</protein>
<organism evidence="2 3">
    <name type="scientific">Acanthamoeba castellanii (strain ATCC 30010 / Neff)</name>
    <dbReference type="NCBI Taxonomy" id="1257118"/>
    <lineage>
        <taxon>Eukaryota</taxon>
        <taxon>Amoebozoa</taxon>
        <taxon>Discosea</taxon>
        <taxon>Longamoebia</taxon>
        <taxon>Centramoebida</taxon>
        <taxon>Acanthamoebidae</taxon>
        <taxon>Acanthamoeba</taxon>
    </lineage>
</organism>
<feature type="region of interest" description="Disordered" evidence="1">
    <location>
        <begin position="1"/>
        <end position="64"/>
    </location>
</feature>
<dbReference type="Proteomes" id="UP000011083">
    <property type="component" value="Unassembled WGS sequence"/>
</dbReference>
<feature type="compositionally biased region" description="Acidic residues" evidence="1">
    <location>
        <begin position="132"/>
        <end position="148"/>
    </location>
</feature>
<feature type="region of interest" description="Disordered" evidence="1">
    <location>
        <begin position="76"/>
        <end position="148"/>
    </location>
</feature>
<evidence type="ECO:0000313" key="3">
    <source>
        <dbReference type="Proteomes" id="UP000011083"/>
    </source>
</evidence>
<dbReference type="RefSeq" id="XP_004356511.1">
    <property type="nucleotide sequence ID" value="XM_004356458.1"/>
</dbReference>
<feature type="compositionally biased region" description="Basic and acidic residues" evidence="1">
    <location>
        <begin position="86"/>
        <end position="116"/>
    </location>
</feature>
<proteinExistence type="predicted"/>
<keyword evidence="3" id="KW-1185">Reference proteome</keyword>
<dbReference type="AlphaFoldDB" id="L8HJS0"/>
<gene>
    <name evidence="2" type="ORF">ACA1_171950</name>
</gene>
<dbReference type="VEuPathDB" id="AmoebaDB:ACA1_171950"/>
<dbReference type="KEGG" id="acan:ACA1_171950"/>
<sequence length="148" mass="16701">MVKKVQENYVDDYFADSGPPEDDLMQSFSFSDDDGFEIEGPVVELESPPSSAPSSPEILRHVDRDEIDGYITQITKKIARGRRSRRSDNKHSEGDDLAPKKQRASEEDGAKEKTEVEELPLPWALDKSLELDSQDDEEVSLSEDENDL</sequence>